<evidence type="ECO:0000256" key="1">
    <source>
        <dbReference type="SAM" id="MobiDB-lite"/>
    </source>
</evidence>
<sequence length="616" mass="59784">MNRRMNIRGTSWRRRARALRTRAAGALASVVLATAALAGCSAGSDSGSASSDSSASASAAAAVDGTRNAAAVLADNEETHAEDGDTAYEQSDAVAIELKGDSASADGKGVDVDGSTVTITAGGTYLLSGALDDGQIVITAPEATVKLVLDGADISSSSGSAIAATEAERLVVVLADGSENKLSDTDSYAEDAEANAALYSAGDLTIGGSGSLTVQGNGNDAIAGKDGLVVEGGNITVEAADDGIRGKDYLVVNGGTVTVTAKGDGLKSDNADDEDAGYIAVDGGTVSVTANGDAVDAATDLVVTGGELTVRAEASDDTSAHGLKSGVITVLEGGTVDVDASADALHGDAAVHLNGADVTLAAGDDGIHAEGDLVISDGTLDITGSGEGLEGKDILVRGGTSHVTSDDDGVNASGSEATSEEDANAQGGRGGGMEVGDYTAKVTGGTLVLNSQGDGFDSNGTAEITGGTIVVNGPETGGNGALDVNGGFTVSGGTLLASGSAGMVVAPDEESEQGWLSATLDASVEAGTTLHIVDADGDIVASYVTSKTIQNVVYSGAGIESGEKYGVYAGGSTSGSDTGGLAGSGKLGSAEKIATATAGEAPEGGFGGGPGGGRVR</sequence>
<protein>
    <submittedName>
        <fullName evidence="3">Carbohydrate-binding domain-containing protein</fullName>
    </submittedName>
</protein>
<reference evidence="3" key="1">
    <citation type="submission" date="2020-09" db="EMBL/GenBank/DDBJ databases">
        <title>Streptomyces canutascabiei sp. nov., which causes potato common scab and is distributed across the world.</title>
        <authorList>
            <person name="Nguyen H.P."/>
            <person name="Weisberg A.J."/>
            <person name="Chang J.H."/>
            <person name="Clarke C.R."/>
        </authorList>
    </citation>
    <scope>NUCLEOTIDE SEQUENCE</scope>
    <source>
        <strain evidence="3">ID-01-6.2a</strain>
    </source>
</reference>
<feature type="chain" id="PRO_5039204108" evidence="2">
    <location>
        <begin position="39"/>
        <end position="616"/>
    </location>
</feature>
<dbReference type="Proteomes" id="UP000661025">
    <property type="component" value="Unassembled WGS sequence"/>
</dbReference>
<dbReference type="InterPro" id="IPR025584">
    <property type="entry name" value="Cthe_2159"/>
</dbReference>
<feature type="signal peptide" evidence="2">
    <location>
        <begin position="1"/>
        <end position="38"/>
    </location>
</feature>
<dbReference type="Pfam" id="PF14262">
    <property type="entry name" value="Cthe_2159"/>
    <property type="match status" value="1"/>
</dbReference>
<comment type="caution">
    <text evidence="3">The sequence shown here is derived from an EMBL/GenBank/DDBJ whole genome shotgun (WGS) entry which is preliminary data.</text>
</comment>
<gene>
    <name evidence="3" type="ORF">IHE70_15330</name>
</gene>
<proteinExistence type="predicted"/>
<evidence type="ECO:0000256" key="2">
    <source>
        <dbReference type="SAM" id="SignalP"/>
    </source>
</evidence>
<feature type="region of interest" description="Disordered" evidence="1">
    <location>
        <begin position="593"/>
        <end position="616"/>
    </location>
</feature>
<keyword evidence="2" id="KW-0732">Signal</keyword>
<evidence type="ECO:0000313" key="4">
    <source>
        <dbReference type="Proteomes" id="UP000661025"/>
    </source>
</evidence>
<dbReference type="EMBL" id="JACYXT010000005">
    <property type="protein sequence ID" value="MBD9724562.1"/>
    <property type="molecule type" value="Genomic_DNA"/>
</dbReference>
<organism evidence="3 4">
    <name type="scientific">Streptomyces caniscabiei</name>
    <dbReference type="NCBI Taxonomy" id="2746961"/>
    <lineage>
        <taxon>Bacteria</taxon>
        <taxon>Bacillati</taxon>
        <taxon>Actinomycetota</taxon>
        <taxon>Actinomycetes</taxon>
        <taxon>Kitasatosporales</taxon>
        <taxon>Streptomycetaceae</taxon>
        <taxon>Streptomyces</taxon>
    </lineage>
</organism>
<accession>A0A927L342</accession>
<evidence type="ECO:0000313" key="3">
    <source>
        <dbReference type="EMBL" id="MBD9724562.1"/>
    </source>
</evidence>
<feature type="compositionally biased region" description="Gly residues" evidence="1">
    <location>
        <begin position="602"/>
        <end position="616"/>
    </location>
</feature>
<name>A0A927L342_9ACTN</name>
<feature type="region of interest" description="Disordered" evidence="1">
    <location>
        <begin position="398"/>
        <end position="436"/>
    </location>
</feature>
<dbReference type="AlphaFoldDB" id="A0A927L342"/>